<protein>
    <submittedName>
        <fullName evidence="5">LacI family DNA-binding transcriptional regulator</fullName>
    </submittedName>
</protein>
<dbReference type="CDD" id="cd06267">
    <property type="entry name" value="PBP1_LacI_sugar_binding-like"/>
    <property type="match status" value="1"/>
</dbReference>
<dbReference type="PANTHER" id="PTHR30146">
    <property type="entry name" value="LACI-RELATED TRANSCRIPTIONAL REPRESSOR"/>
    <property type="match status" value="1"/>
</dbReference>
<dbReference type="SMART" id="SM00354">
    <property type="entry name" value="HTH_LACI"/>
    <property type="match status" value="1"/>
</dbReference>
<dbReference type="Pfam" id="PF00356">
    <property type="entry name" value="LacI"/>
    <property type="match status" value="1"/>
</dbReference>
<proteinExistence type="predicted"/>
<dbReference type="Proteomes" id="UP000824262">
    <property type="component" value="Unassembled WGS sequence"/>
</dbReference>
<dbReference type="InterPro" id="IPR010982">
    <property type="entry name" value="Lambda_DNA-bd_dom_sf"/>
</dbReference>
<dbReference type="GO" id="GO:0000976">
    <property type="term" value="F:transcription cis-regulatory region binding"/>
    <property type="evidence" value="ECO:0007669"/>
    <property type="project" value="TreeGrafter"/>
</dbReference>
<evidence type="ECO:0000313" key="5">
    <source>
        <dbReference type="EMBL" id="HIQ78063.1"/>
    </source>
</evidence>
<keyword evidence="1" id="KW-0805">Transcription regulation</keyword>
<evidence type="ECO:0000256" key="1">
    <source>
        <dbReference type="ARBA" id="ARBA00023015"/>
    </source>
</evidence>
<evidence type="ECO:0000259" key="4">
    <source>
        <dbReference type="PROSITE" id="PS50932"/>
    </source>
</evidence>
<dbReference type="CDD" id="cd01392">
    <property type="entry name" value="HTH_LacI"/>
    <property type="match status" value="1"/>
</dbReference>
<dbReference type="Gene3D" id="3.40.50.2300">
    <property type="match status" value="2"/>
</dbReference>
<dbReference type="AlphaFoldDB" id="A0A9D0ZCH0"/>
<gene>
    <name evidence="5" type="ORF">IAB77_02260</name>
</gene>
<dbReference type="PROSITE" id="PS50932">
    <property type="entry name" value="HTH_LACI_2"/>
    <property type="match status" value="1"/>
</dbReference>
<dbReference type="SUPFAM" id="SSF47413">
    <property type="entry name" value="lambda repressor-like DNA-binding domains"/>
    <property type="match status" value="1"/>
</dbReference>
<dbReference type="InterPro" id="IPR046335">
    <property type="entry name" value="LacI/GalR-like_sensor"/>
</dbReference>
<evidence type="ECO:0000256" key="2">
    <source>
        <dbReference type="ARBA" id="ARBA00023125"/>
    </source>
</evidence>
<keyword evidence="3" id="KW-0804">Transcription</keyword>
<keyword evidence="2 5" id="KW-0238">DNA-binding</keyword>
<dbReference type="SUPFAM" id="SSF53822">
    <property type="entry name" value="Periplasmic binding protein-like I"/>
    <property type="match status" value="1"/>
</dbReference>
<dbReference type="PANTHER" id="PTHR30146:SF109">
    <property type="entry name" value="HTH-TYPE TRANSCRIPTIONAL REGULATOR GALS"/>
    <property type="match status" value="1"/>
</dbReference>
<comment type="caution">
    <text evidence="5">The sequence shown here is derived from an EMBL/GenBank/DDBJ whole genome shotgun (WGS) entry which is preliminary data.</text>
</comment>
<accession>A0A9D0ZCH0</accession>
<reference evidence="5" key="2">
    <citation type="journal article" date="2021" name="PeerJ">
        <title>Extensive microbial diversity within the chicken gut microbiome revealed by metagenomics and culture.</title>
        <authorList>
            <person name="Gilroy R."/>
            <person name="Ravi A."/>
            <person name="Getino M."/>
            <person name="Pursley I."/>
            <person name="Horton D.L."/>
            <person name="Alikhan N.F."/>
            <person name="Baker D."/>
            <person name="Gharbi K."/>
            <person name="Hall N."/>
            <person name="Watson M."/>
            <person name="Adriaenssens E.M."/>
            <person name="Foster-Nyarko E."/>
            <person name="Jarju S."/>
            <person name="Secka A."/>
            <person name="Antonio M."/>
            <person name="Oren A."/>
            <person name="Chaudhuri R.R."/>
            <person name="La Ragione R."/>
            <person name="Hildebrand F."/>
            <person name="Pallen M.J."/>
        </authorList>
    </citation>
    <scope>NUCLEOTIDE SEQUENCE</scope>
    <source>
        <strain evidence="5">ChiBcolR7-354</strain>
    </source>
</reference>
<dbReference type="Gene3D" id="1.10.260.40">
    <property type="entry name" value="lambda repressor-like DNA-binding domains"/>
    <property type="match status" value="1"/>
</dbReference>
<organism evidence="5 6">
    <name type="scientific">Candidatus Scatomorpha intestinavium</name>
    <dbReference type="NCBI Taxonomy" id="2840922"/>
    <lineage>
        <taxon>Bacteria</taxon>
        <taxon>Bacillati</taxon>
        <taxon>Bacillota</taxon>
        <taxon>Clostridia</taxon>
        <taxon>Eubacteriales</taxon>
        <taxon>Candidatus Scatomorpha</taxon>
    </lineage>
</organism>
<name>A0A9D0ZCH0_9FIRM</name>
<dbReference type="PRINTS" id="PR00036">
    <property type="entry name" value="HTHLACI"/>
</dbReference>
<sequence>MTIKDIAKLCGVSVSTVSRVINDRPDVSPEVRAAVLEAVRSSNYVPNNSARVLGSSSSDAIGLVVRGLANPFYSPIIKVIGNRIDAAGYTMVMQQISSTEDEIQCGAIMEREKKLRGIVFLGGRSDYSEEELGTITVPFVCCSYDNSFGSLPCGRLSAVSIDDCATAYRAVSELIALGHRRIAALVAATDDRSISELRYRGYLSALRDHGIEPDGDLVACTGSFGMDEAYIATRALASGGADFTAMFIIADAMAIAAIKALEDAGRDVPRDCSVIAVDGLLLSQYTRPTLTTMCQPSEQMGEESVRILLDMIERRSGNRSLVLESTLRAGASVAPASAWK</sequence>
<dbReference type="InterPro" id="IPR000843">
    <property type="entry name" value="HTH_LacI"/>
</dbReference>
<reference evidence="5" key="1">
    <citation type="submission" date="2020-10" db="EMBL/GenBank/DDBJ databases">
        <authorList>
            <person name="Gilroy R."/>
        </authorList>
    </citation>
    <scope>NUCLEOTIDE SEQUENCE</scope>
    <source>
        <strain evidence="5">ChiBcolR7-354</strain>
    </source>
</reference>
<dbReference type="GO" id="GO:0003700">
    <property type="term" value="F:DNA-binding transcription factor activity"/>
    <property type="evidence" value="ECO:0007669"/>
    <property type="project" value="TreeGrafter"/>
</dbReference>
<dbReference type="EMBL" id="DVGA01000028">
    <property type="protein sequence ID" value="HIQ78063.1"/>
    <property type="molecule type" value="Genomic_DNA"/>
</dbReference>
<dbReference type="Pfam" id="PF13377">
    <property type="entry name" value="Peripla_BP_3"/>
    <property type="match status" value="1"/>
</dbReference>
<evidence type="ECO:0000313" key="6">
    <source>
        <dbReference type="Proteomes" id="UP000824262"/>
    </source>
</evidence>
<feature type="domain" description="HTH lacI-type" evidence="4">
    <location>
        <begin position="1"/>
        <end position="55"/>
    </location>
</feature>
<dbReference type="InterPro" id="IPR028082">
    <property type="entry name" value="Peripla_BP_I"/>
</dbReference>
<evidence type="ECO:0000256" key="3">
    <source>
        <dbReference type="ARBA" id="ARBA00023163"/>
    </source>
</evidence>